<dbReference type="RefSeq" id="WP_158523144.1">
    <property type="nucleotide sequence ID" value="NZ_AQQV01000002.1"/>
</dbReference>
<reference evidence="2 3" key="1">
    <citation type="submission" date="2013-04" db="EMBL/GenBank/DDBJ databases">
        <title>Oceanococcus atlanticus 22II-S10r2 Genome Sequencing.</title>
        <authorList>
            <person name="Lai Q."/>
            <person name="Li G."/>
            <person name="Shao Z."/>
        </authorList>
    </citation>
    <scope>NUCLEOTIDE SEQUENCE [LARGE SCALE GENOMIC DNA]</scope>
    <source>
        <strain evidence="2 3">22II-S10r2</strain>
    </source>
</reference>
<dbReference type="InterPro" id="IPR025506">
    <property type="entry name" value="Abi_alpha"/>
</dbReference>
<evidence type="ECO:0000313" key="2">
    <source>
        <dbReference type="EMBL" id="ORE87310.1"/>
    </source>
</evidence>
<accession>A0A1Y1SE92</accession>
<proteinExistence type="predicted"/>
<gene>
    <name evidence="2" type="ORF">ATO7_09722</name>
</gene>
<dbReference type="STRING" id="1317117.ATO7_09722"/>
<organism evidence="2 3">
    <name type="scientific">Oceanococcus atlanticus</name>
    <dbReference type="NCBI Taxonomy" id="1317117"/>
    <lineage>
        <taxon>Bacteria</taxon>
        <taxon>Pseudomonadati</taxon>
        <taxon>Pseudomonadota</taxon>
        <taxon>Gammaproteobacteria</taxon>
        <taxon>Chromatiales</taxon>
        <taxon>Oceanococcaceae</taxon>
        <taxon>Oceanococcus</taxon>
    </lineage>
</organism>
<dbReference type="OrthoDB" id="6080025at2"/>
<evidence type="ECO:0000313" key="3">
    <source>
        <dbReference type="Proteomes" id="UP000192342"/>
    </source>
</evidence>
<dbReference type="Proteomes" id="UP000192342">
    <property type="component" value="Unassembled WGS sequence"/>
</dbReference>
<protein>
    <recommendedName>
        <fullName evidence="4">DUF4393 domain-containing protein</fullName>
    </recommendedName>
</protein>
<dbReference type="Pfam" id="PF14337">
    <property type="entry name" value="Abi_alpha"/>
    <property type="match status" value="1"/>
</dbReference>
<name>A0A1Y1SE92_9GAMM</name>
<keyword evidence="3" id="KW-1185">Reference proteome</keyword>
<sequence>MSELQKADTRIRRAERRPRLFDLAARLPGAGLAREAYEGIEHFALTELKNRLDAVNPPTPSPGDTTSRTLSQRTHPRVLLSALLDESTEQDREAAQRALYTAILLQLTSDEACMLAALSDDSEFALVNITVGTLRTGTRVAARNFCSIERGAPIKLRDYVPAYITHLYNLGLVEITSENRDLEMKYQILEASPRVSGMVRELSQHNRNVRTQRRTLRIAPLGRDLWSYCDPAKATPDE</sequence>
<comment type="caution">
    <text evidence="2">The sequence shown here is derived from an EMBL/GenBank/DDBJ whole genome shotgun (WGS) entry which is preliminary data.</text>
</comment>
<feature type="region of interest" description="Disordered" evidence="1">
    <location>
        <begin position="52"/>
        <end position="72"/>
    </location>
</feature>
<dbReference type="EMBL" id="AQQV01000002">
    <property type="protein sequence ID" value="ORE87310.1"/>
    <property type="molecule type" value="Genomic_DNA"/>
</dbReference>
<feature type="compositionally biased region" description="Polar residues" evidence="1">
    <location>
        <begin position="62"/>
        <end position="72"/>
    </location>
</feature>
<dbReference type="Gene3D" id="3.30.110.190">
    <property type="match status" value="1"/>
</dbReference>
<evidence type="ECO:0008006" key="4">
    <source>
        <dbReference type="Google" id="ProtNLM"/>
    </source>
</evidence>
<dbReference type="AlphaFoldDB" id="A0A1Y1SE92"/>
<evidence type="ECO:0000256" key="1">
    <source>
        <dbReference type="SAM" id="MobiDB-lite"/>
    </source>
</evidence>